<accession>X6P7Z8</accession>
<comment type="caution">
    <text evidence="1">The sequence shown here is derived from an EMBL/GenBank/DDBJ whole genome shotgun (WGS) entry which is preliminary data.</text>
</comment>
<dbReference type="EMBL" id="ASPP01002389">
    <property type="protein sequence ID" value="ETO34655.1"/>
    <property type="molecule type" value="Genomic_DNA"/>
</dbReference>
<keyword evidence="2" id="KW-1185">Reference proteome</keyword>
<sequence length="77" mass="9277">TRDTRFLKVNLSCAQFIFAYHMIVKSRKNALFYHRDVFQFFMLKTTEKERNTLNHLLLNVLFGGPMEYTNNKRNDKT</sequence>
<reference evidence="1 2" key="1">
    <citation type="journal article" date="2013" name="Curr. Biol.">
        <title>The Genome of the Foraminiferan Reticulomyxa filosa.</title>
        <authorList>
            <person name="Glockner G."/>
            <person name="Hulsmann N."/>
            <person name="Schleicher M."/>
            <person name="Noegel A.A."/>
            <person name="Eichinger L."/>
            <person name="Gallinger C."/>
            <person name="Pawlowski J."/>
            <person name="Sierra R."/>
            <person name="Euteneuer U."/>
            <person name="Pillet L."/>
            <person name="Moustafa A."/>
            <person name="Platzer M."/>
            <person name="Groth M."/>
            <person name="Szafranski K."/>
            <person name="Schliwa M."/>
        </authorList>
    </citation>
    <scope>NUCLEOTIDE SEQUENCE [LARGE SCALE GENOMIC DNA]</scope>
</reference>
<protein>
    <submittedName>
        <fullName evidence="1">Uncharacterized protein</fullName>
    </submittedName>
</protein>
<organism evidence="1 2">
    <name type="scientific">Reticulomyxa filosa</name>
    <dbReference type="NCBI Taxonomy" id="46433"/>
    <lineage>
        <taxon>Eukaryota</taxon>
        <taxon>Sar</taxon>
        <taxon>Rhizaria</taxon>
        <taxon>Retaria</taxon>
        <taxon>Foraminifera</taxon>
        <taxon>Monothalamids</taxon>
        <taxon>Reticulomyxidae</taxon>
        <taxon>Reticulomyxa</taxon>
    </lineage>
</organism>
<dbReference type="AlphaFoldDB" id="X6P7Z8"/>
<feature type="non-terminal residue" evidence="1">
    <location>
        <position position="1"/>
    </location>
</feature>
<evidence type="ECO:0000313" key="1">
    <source>
        <dbReference type="EMBL" id="ETO34655.1"/>
    </source>
</evidence>
<proteinExistence type="predicted"/>
<gene>
    <name evidence="1" type="ORF">RFI_02436</name>
</gene>
<name>X6P7Z8_RETFI</name>
<dbReference type="Proteomes" id="UP000023152">
    <property type="component" value="Unassembled WGS sequence"/>
</dbReference>
<evidence type="ECO:0000313" key="2">
    <source>
        <dbReference type="Proteomes" id="UP000023152"/>
    </source>
</evidence>